<dbReference type="Proteomes" id="UP001142055">
    <property type="component" value="Chromosome 3"/>
</dbReference>
<keyword evidence="2" id="KW-0472">Membrane</keyword>
<feature type="transmembrane region" description="Helical" evidence="2">
    <location>
        <begin position="2881"/>
        <end position="2900"/>
    </location>
</feature>
<feature type="compositionally biased region" description="Basic residues" evidence="1">
    <location>
        <begin position="2124"/>
        <end position="2139"/>
    </location>
</feature>
<feature type="compositionally biased region" description="Polar residues" evidence="1">
    <location>
        <begin position="2196"/>
        <end position="2207"/>
    </location>
</feature>
<dbReference type="InterPro" id="IPR024855">
    <property type="entry name" value="UNC79"/>
</dbReference>
<feature type="compositionally biased region" description="Polar residues" evidence="1">
    <location>
        <begin position="2156"/>
        <end position="2166"/>
    </location>
</feature>
<accession>A0A9Q0M2K9</accession>
<feature type="region of interest" description="Disordered" evidence="1">
    <location>
        <begin position="477"/>
        <end position="544"/>
    </location>
</feature>
<sequence>MLKSAQGTRAASFSAKIRSLQEYHNRILNGISPLPSSVDVINVLKFFSQALLTILRDIPCLPIDLIRDPARDSVRINFFPNLDYRTLYHALAAILDSLPYIQSSLGSSAHAVYEYTLHATVCLVPFLEHELMDSMASTVANTIVLNFVSQQDIIDMLCYNILPFTLYHDPRSPDHPGRFANESIPSILMVVLSHTDSLALHSQLLECLMRLKKDIIQDLLMVIAYGTGKARHAAVELLFQYWPGLNPSLLDRRALSEKHVPWKPLTCQNETCQNTLNNEAVKICFAQMDANANAAANTGTTNTTNNPNQQSDCKGRPPIPLLICIECAEMVRSHSSMLKNKCQQDVLLNVLHPMSEICYTCESKNCSFAAGGGRHSPPVAVVTCFSPECTSFNSNKPIRLCAQCHHSCHLVAPANLNEQSTSTKQDKVHPVHNRHLVQEHLQSLWHLPPDAQQHFSQAVISLLGEASVLEKYSKDNQRTHGIPGMSSGFGGGGPFSASSGGMGPGSGFGPGSGLGASGLGSGNLEGGGQGGPNTGTTPVSEAVDSSVEERQLLSRYGIWLLIGLCEPTEATTTERMELLGRMLAMLCQWFHNTACLPDDQAGSALERIKSESIHGWLMKVIASQFQLFANCLIPNPPDYAQLGGHWESWPSITIQIKEGFKRLLCLVPYDMITPDIWAYIMPFWMESFRYDLPEVELAELRILLSKVLDPDLSPLGLPPKQMYHFISVCFENMMPIDQEQALSWLQILTLLEIPVPINLLNSMFMSGIKSFINLREIKEGRKLFETDLTNIGDEGLLSTQASTSKLSPCRDKLQLNCPTEAVVQQLTSSASIETIIESQLACFVLMLDILLKQFELQEITAHKGFATKDSSNTIKLLYEMISVAHCTESVGNVHTCTDYSSSAMNTDIGSQFPKPQLPPNGKLQRNKPNTFLNECFFCELSSIWYQLSLQLITYFAPLVEMTTMPDIDHIDTESDVCMTPISVRTPTIGNDFNELNQTATSSGSDERALSGSMLDEPLEEHRSNEIPRVTSATVIISMDDYSDSGIGQITSHEFGPAPESDIDEEDGETLMSTAELNISEQLTLKFLQELEKQSDPDVIYHLLQCLKLLTLHAGILSKMAQEEKKRKFFKWCQKRYLISLYWGLLQAEFSQISQITVPLLLHCVALPDGLAVFIRTINEDFHSANWCTRFAAVERFSSFSQFVEQSTVKNSHSLQSALSSLIIHVVQVMDDSTSAVAQRSLLVLESMRLASLRLYVQCLELQFDLVIIDRCLLLSTILQLFNHLGERRVLTWDFFLNRFDALFIEAQIFLQRFSDNSIEIPDPIRDLRNTNVHSETFKKKVGRAYEALAQTHIRRSLLSNHGRSDKANESRHHLSFALFRYYNSNSSNSGSQHGSLTRKASHQHKEFRDKLKNVSSASSTASSALNRKSSKLAALTGSAFPSNFFQESGQSKRDILQEELNLFNVVHRTLDEECSDQETMHLLIFLFMQFLAKPDTQHPTDEKALNRTQMIVLKHLNILMGHSSSENHFFLSACDLRRKSAFSAFLSALPDVLDQNLSVGSLLLPTVFPLMLYSPANHRFIFNSELDTLMPNHSLWLLQSHLRMSWLSSLIVVLYKHDYSMDQIKYRFVHLLIQIVMNTLESGLDHRCSPTEALLRRSKELKDSFNLEDCEIGDSKTDSMLEEVINDQPEKTTLTHSFGGEMEDEIMQIGLDGVDSISIVADINLVETKLQNNDGQISKQDETNVQSTSALNVETKPINVQRPLDSNDDTKPPMESTSIDGEGNNRSVEPEGEEISETSSNTSISVSNVVPISGDCQICASHTVPPPIERLLPIGGELSECVRTMSSTSTSSRPLPSVISSTSPFTQRVSSPMIAHGQPITDQQCCCCCASTSTTSDSSAVREHSRERLLPIGPKPKPNQQPTSQSAHTSSRHSHSVERNKNVEENRYFKTKPSGKLLIRQHTTIGSNGTTIRVGIASELTHKSRFDDDVGGDQVHNKLYSTTISSKSVDSVPDKLNYTQKSNVNGTSTMITTEILSNDIIKGKHNQRKSTTTTNSDESLYRNETKEHQQQMSVSRISVTNGLDCETESEQETSRSSNKGAISPLNSNGEPNDISATLNGLKDRPKKKGKKKSKKRNKWTKTSMSNNGSCHDVTDQIGSPINTMNGSEIRGLSEANGGGGGGENPMANGDNDVFVNYNQNGNTDFISNGNNNNNKKGTQSQPDSAKDTTSGRSNEVSSSSQTDLTSTAYEMCVICGSPIEKFNEQELGLCLVSLATFVHRDPNLSASFNVHLPANTASIARQFLRCTLHQLNSNGIFRQIFQSHHSDVILFRSIAISLADFTELNQVTPLKELFESLLDDKQFPILSITLHTLSNVANYFECVFVDYNTSQGSNFALSGLSPLVCSLIGASAPNVGASIVANQPWSELFSPLEAYLRKLSFALSHLAPSIHNLVPLMRVLLALLKIPGIGAHRSILDPVTKILTHIVQHSPLLLEHVRELCILCSRAFVRDRERICIARTFACELVQALRFRTHLPDENILLLVQWALEDAGGSLPYSVAAASLERMQHKALGQTGIFVELSTTNATDALRMHITELIDFVSDVHALARIKSNFQGTSVHLNEETLGGHLKAGIAQFLSLELTRIGGADHRAITKHLPWLYSLPSLQQGPKEFLECISHVRLLSWLLLGSLQHTALMKCHPNQTTCLYSQPIPLEASTHIAEHVQAILAGFAEQSKASVLHMSALFYAFLLCQLWTVYCEQLACQNPPGSDAAHQNILVLSDFWSKVTPGVLQLICHSKVLADTVSLHFLSLMETLMECNSEILARLIPLWLPLFNSYQDRKYLHIWKRWKMLTYYELLNRKDKPLLINIGPLGNLTRNKVFEMTVFYFTTLIFFLEIILRR</sequence>
<feature type="compositionally biased region" description="Basic and acidic residues" evidence="1">
    <location>
        <begin position="2059"/>
        <end position="2069"/>
    </location>
</feature>
<reference evidence="3" key="1">
    <citation type="submission" date="2022-12" db="EMBL/GenBank/DDBJ databases">
        <title>Genome assemblies of Blomia tropicalis.</title>
        <authorList>
            <person name="Cui Y."/>
        </authorList>
    </citation>
    <scope>NUCLEOTIDE SEQUENCE</scope>
    <source>
        <tissue evidence="3">Adult mites</tissue>
    </source>
</reference>
<feature type="compositionally biased region" description="Basic and acidic residues" evidence="1">
    <location>
        <begin position="1403"/>
        <end position="1412"/>
    </location>
</feature>
<dbReference type="PANTHER" id="PTHR21696">
    <property type="entry name" value="PROTEIN UNC-79 HOMOLOG"/>
    <property type="match status" value="1"/>
</dbReference>
<evidence type="ECO:0000256" key="1">
    <source>
        <dbReference type="SAM" id="MobiDB-lite"/>
    </source>
</evidence>
<feature type="compositionally biased region" description="Polar residues" evidence="1">
    <location>
        <begin position="2070"/>
        <end position="2081"/>
    </location>
</feature>
<feature type="compositionally biased region" description="Polar residues" evidence="1">
    <location>
        <begin position="1775"/>
        <end position="1787"/>
    </location>
</feature>
<evidence type="ECO:0000313" key="4">
    <source>
        <dbReference type="Proteomes" id="UP001142055"/>
    </source>
</evidence>
<feature type="region of interest" description="Disordered" evidence="1">
    <location>
        <begin position="2042"/>
        <end position="2242"/>
    </location>
</feature>
<dbReference type="Pfam" id="PF14776">
    <property type="entry name" value="UNC-79"/>
    <property type="match status" value="1"/>
</dbReference>
<dbReference type="EMBL" id="JAPWDV010000003">
    <property type="protein sequence ID" value="KAJ6217995.1"/>
    <property type="molecule type" value="Genomic_DNA"/>
</dbReference>
<feature type="compositionally biased region" description="Gly residues" evidence="1">
    <location>
        <begin position="487"/>
        <end position="533"/>
    </location>
</feature>
<organism evidence="3 4">
    <name type="scientific">Blomia tropicalis</name>
    <name type="common">Mite</name>
    <dbReference type="NCBI Taxonomy" id="40697"/>
    <lineage>
        <taxon>Eukaryota</taxon>
        <taxon>Metazoa</taxon>
        <taxon>Ecdysozoa</taxon>
        <taxon>Arthropoda</taxon>
        <taxon>Chelicerata</taxon>
        <taxon>Arachnida</taxon>
        <taxon>Acari</taxon>
        <taxon>Acariformes</taxon>
        <taxon>Sarcoptiformes</taxon>
        <taxon>Astigmata</taxon>
        <taxon>Glycyphagoidea</taxon>
        <taxon>Echimyopodidae</taxon>
        <taxon>Blomia</taxon>
    </lineage>
</organism>
<evidence type="ECO:0000256" key="2">
    <source>
        <dbReference type="SAM" id="Phobius"/>
    </source>
</evidence>
<keyword evidence="4" id="KW-1185">Reference proteome</keyword>
<feature type="region of interest" description="Disordered" evidence="1">
    <location>
        <begin position="1386"/>
        <end position="1414"/>
    </location>
</feature>
<protein>
    <submittedName>
        <fullName evidence="3">Uncharacterized protein</fullName>
    </submittedName>
</protein>
<feature type="compositionally biased region" description="Basic and acidic residues" evidence="1">
    <location>
        <begin position="1900"/>
        <end position="1909"/>
    </location>
</feature>
<keyword evidence="2" id="KW-1133">Transmembrane helix</keyword>
<proteinExistence type="predicted"/>
<feature type="compositionally biased region" description="Polar residues" evidence="1">
    <location>
        <begin position="2049"/>
        <end position="2058"/>
    </location>
</feature>
<evidence type="ECO:0000313" key="3">
    <source>
        <dbReference type="EMBL" id="KAJ6217995.1"/>
    </source>
</evidence>
<dbReference type="PANTHER" id="PTHR21696:SF2">
    <property type="entry name" value="PROTEIN UNC-79 HOMOLOG"/>
    <property type="match status" value="1"/>
</dbReference>
<dbReference type="OMA" id="GKERRWM"/>
<gene>
    <name evidence="3" type="ORF">RDWZM_009152</name>
</gene>
<comment type="caution">
    <text evidence="3">The sequence shown here is derived from an EMBL/GenBank/DDBJ whole genome shotgun (WGS) entry which is preliminary data.</text>
</comment>
<feature type="compositionally biased region" description="Polar residues" evidence="1">
    <location>
        <begin position="1735"/>
        <end position="1752"/>
    </location>
</feature>
<feature type="compositionally biased region" description="Polar residues" evidence="1">
    <location>
        <begin position="1920"/>
        <end position="1929"/>
    </location>
</feature>
<feature type="region of interest" description="Disordered" evidence="1">
    <location>
        <begin position="1892"/>
        <end position="1948"/>
    </location>
</feature>
<feature type="region of interest" description="Disordered" evidence="1">
    <location>
        <begin position="1735"/>
        <end position="1802"/>
    </location>
</feature>
<name>A0A9Q0M2K9_BLOTA</name>
<feature type="compositionally biased region" description="Basic and acidic residues" evidence="1">
    <location>
        <begin position="1935"/>
        <end position="1948"/>
    </location>
</feature>
<keyword evidence="2" id="KW-0812">Transmembrane</keyword>
<feature type="compositionally biased region" description="Low complexity" evidence="1">
    <location>
        <begin position="2208"/>
        <end position="2217"/>
    </location>
</feature>
<feature type="compositionally biased region" description="Polar residues" evidence="1">
    <location>
        <begin position="2218"/>
        <end position="2242"/>
    </location>
</feature>
<feature type="compositionally biased region" description="Polar residues" evidence="1">
    <location>
        <begin position="2098"/>
        <end position="2118"/>
    </location>
</feature>